<gene>
    <name evidence="3" type="ORF">H1D41_10290</name>
</gene>
<feature type="transmembrane region" description="Helical" evidence="2">
    <location>
        <begin position="239"/>
        <end position="257"/>
    </location>
</feature>
<sequence>MPDLDSGHIFLTTMAPILPGAPEDNPHSSHEQRVRMALARLPTANQSPATETGPYNSPFTRNMRNHLARMFVLNDVVYNGRVGQNALKAQIEGDKPFVPQKVDRLNAPYLIFCADVDAITEDGDALPATLTRAQQKEVRNSYAHKLWETMREELIAIYSNCYGFENVKSADDFADYLERCHVETTMPFHDYYLELPRFNTLPLKGLLYGVLAPVLVGMVALLFWLFGMQALPILGWPSLITWFLAFLLGGVAAFLAVKFTLRNGEKPLAPAKYDDLPSVLKSLYIQQKFAEFFIENQGASAADLHESFGRFVKDHRPADRHSKTQKPGVISSSDLKNVTS</sequence>
<protein>
    <submittedName>
        <fullName evidence="3">Uncharacterized protein</fullName>
    </submittedName>
</protein>
<organism evidence="3 4">
    <name type="scientific">Halocynthiibacter styelae</name>
    <dbReference type="NCBI Taxonomy" id="2761955"/>
    <lineage>
        <taxon>Bacteria</taxon>
        <taxon>Pseudomonadati</taxon>
        <taxon>Pseudomonadota</taxon>
        <taxon>Alphaproteobacteria</taxon>
        <taxon>Rhodobacterales</taxon>
        <taxon>Paracoccaceae</taxon>
        <taxon>Halocynthiibacter</taxon>
    </lineage>
</organism>
<evidence type="ECO:0000313" key="3">
    <source>
        <dbReference type="EMBL" id="MBI1494025.1"/>
    </source>
</evidence>
<dbReference type="AlphaFoldDB" id="A0A8J7J5U3"/>
<evidence type="ECO:0000256" key="2">
    <source>
        <dbReference type="SAM" id="Phobius"/>
    </source>
</evidence>
<keyword evidence="2" id="KW-1133">Transmembrane helix</keyword>
<dbReference type="RefSeq" id="WP_228848829.1">
    <property type="nucleotide sequence ID" value="NZ_JADCKQ010000007.1"/>
</dbReference>
<comment type="caution">
    <text evidence="3">The sequence shown here is derived from an EMBL/GenBank/DDBJ whole genome shotgun (WGS) entry which is preliminary data.</text>
</comment>
<evidence type="ECO:0000313" key="4">
    <source>
        <dbReference type="Proteomes" id="UP000640583"/>
    </source>
</evidence>
<feature type="compositionally biased region" description="Polar residues" evidence="1">
    <location>
        <begin position="330"/>
        <end position="340"/>
    </location>
</feature>
<name>A0A8J7J5U3_9RHOB</name>
<keyword evidence="2" id="KW-0472">Membrane</keyword>
<reference evidence="3" key="1">
    <citation type="submission" date="2020-10" db="EMBL/GenBank/DDBJ databases">
        <title>Paenihalocynthiibacter styelae gen. nov., sp. nov., isolated from stalked sea squirt Styela clava.</title>
        <authorList>
            <person name="Kim Y.-O."/>
            <person name="Yoon J.-H."/>
        </authorList>
    </citation>
    <scope>NUCLEOTIDE SEQUENCE</scope>
    <source>
        <strain evidence="3">MYP1-1</strain>
    </source>
</reference>
<keyword evidence="4" id="KW-1185">Reference proteome</keyword>
<dbReference type="EMBL" id="JADCKQ010000007">
    <property type="protein sequence ID" value="MBI1494025.1"/>
    <property type="molecule type" value="Genomic_DNA"/>
</dbReference>
<keyword evidence="2" id="KW-0812">Transmembrane</keyword>
<dbReference type="Proteomes" id="UP000640583">
    <property type="component" value="Unassembled WGS sequence"/>
</dbReference>
<accession>A0A8J7J5U3</accession>
<feature type="region of interest" description="Disordered" evidence="1">
    <location>
        <begin position="315"/>
        <end position="340"/>
    </location>
</feature>
<feature type="transmembrane region" description="Helical" evidence="2">
    <location>
        <begin position="206"/>
        <end position="227"/>
    </location>
</feature>
<proteinExistence type="predicted"/>
<evidence type="ECO:0000256" key="1">
    <source>
        <dbReference type="SAM" id="MobiDB-lite"/>
    </source>
</evidence>